<name>A0A2P7QSN1_9SPHN</name>
<keyword evidence="2" id="KW-1185">Reference proteome</keyword>
<evidence type="ECO:0000313" key="1">
    <source>
        <dbReference type="EMBL" id="PSJ40969.1"/>
    </source>
</evidence>
<comment type="caution">
    <text evidence="1">The sequence shown here is derived from an EMBL/GenBank/DDBJ whole genome shotgun (WGS) entry which is preliminary data.</text>
</comment>
<reference evidence="1 2" key="1">
    <citation type="submission" date="2018-03" db="EMBL/GenBank/DDBJ databases">
        <title>The draft genome of Sphingosinicella sp. GL-C-18.</title>
        <authorList>
            <person name="Liu L."/>
            <person name="Li L."/>
            <person name="Liang L."/>
            <person name="Zhang X."/>
            <person name="Wang T."/>
        </authorList>
    </citation>
    <scope>NUCLEOTIDE SEQUENCE [LARGE SCALE GENOMIC DNA]</scope>
    <source>
        <strain evidence="1 2">GL-C-18</strain>
    </source>
</reference>
<sequence length="158" mass="17377">MNEDLVNWRQAGRICVWRYVQAPRMYAAWHCTADKAGCDDMASLADLLSNDQSPAHRTISLIDPTTVGADRIFGTHDLRVEHPEKLRLQNCPDDESAATLSWADSGVTMTLGRPWLAELAQAMRDVASGNADFAAQFGATGSAAAPRISFWWWPTSAL</sequence>
<proteinExistence type="predicted"/>
<gene>
    <name evidence="1" type="ORF">C7I55_11970</name>
</gene>
<evidence type="ECO:0000313" key="2">
    <source>
        <dbReference type="Proteomes" id="UP000241167"/>
    </source>
</evidence>
<dbReference type="Proteomes" id="UP000241167">
    <property type="component" value="Unassembled WGS sequence"/>
</dbReference>
<accession>A0A2P7QSN1</accession>
<organism evidence="1 2">
    <name type="scientific">Allosphingosinicella deserti</name>
    <dbReference type="NCBI Taxonomy" id="2116704"/>
    <lineage>
        <taxon>Bacteria</taxon>
        <taxon>Pseudomonadati</taxon>
        <taxon>Pseudomonadota</taxon>
        <taxon>Alphaproteobacteria</taxon>
        <taxon>Sphingomonadales</taxon>
        <taxon>Sphingomonadaceae</taxon>
        <taxon>Allosphingosinicella</taxon>
    </lineage>
</organism>
<dbReference type="AlphaFoldDB" id="A0A2P7QSN1"/>
<dbReference type="EMBL" id="PXYI01000003">
    <property type="protein sequence ID" value="PSJ40969.1"/>
    <property type="molecule type" value="Genomic_DNA"/>
</dbReference>
<dbReference type="RefSeq" id="WP_106513130.1">
    <property type="nucleotide sequence ID" value="NZ_PXYI01000003.1"/>
</dbReference>
<protein>
    <submittedName>
        <fullName evidence="1">Uncharacterized protein</fullName>
    </submittedName>
</protein>
<dbReference type="OrthoDB" id="7563561at2"/>